<feature type="domain" description="Agenet" evidence="1">
    <location>
        <begin position="2"/>
        <end position="72"/>
    </location>
</feature>
<organism evidence="2 3">
    <name type="scientific">Castilleja foliolosa</name>
    <dbReference type="NCBI Taxonomy" id="1961234"/>
    <lineage>
        <taxon>Eukaryota</taxon>
        <taxon>Viridiplantae</taxon>
        <taxon>Streptophyta</taxon>
        <taxon>Embryophyta</taxon>
        <taxon>Tracheophyta</taxon>
        <taxon>Spermatophyta</taxon>
        <taxon>Magnoliopsida</taxon>
        <taxon>eudicotyledons</taxon>
        <taxon>Gunneridae</taxon>
        <taxon>Pentapetalae</taxon>
        <taxon>asterids</taxon>
        <taxon>lamiids</taxon>
        <taxon>Lamiales</taxon>
        <taxon>Orobanchaceae</taxon>
        <taxon>Pedicularideae</taxon>
        <taxon>Castillejinae</taxon>
        <taxon>Castilleja</taxon>
    </lineage>
</organism>
<dbReference type="Pfam" id="PF05641">
    <property type="entry name" value="Agenet"/>
    <property type="match status" value="1"/>
</dbReference>
<evidence type="ECO:0000259" key="1">
    <source>
        <dbReference type="SMART" id="SM00743"/>
    </source>
</evidence>
<dbReference type="AlphaFoldDB" id="A0ABD3CBF0"/>
<name>A0ABD3CBF0_9LAMI</name>
<reference evidence="3" key="1">
    <citation type="journal article" date="2024" name="IScience">
        <title>Strigolactones Initiate the Formation of Haustorium-like Structures in Castilleja.</title>
        <authorList>
            <person name="Buerger M."/>
            <person name="Peterson D."/>
            <person name="Chory J."/>
        </authorList>
    </citation>
    <scope>NUCLEOTIDE SEQUENCE [LARGE SCALE GENOMIC DNA]</scope>
</reference>
<dbReference type="InterPro" id="IPR008395">
    <property type="entry name" value="Agenet-like_dom"/>
</dbReference>
<accession>A0ABD3CBF0</accession>
<dbReference type="Gene3D" id="2.30.30.140">
    <property type="match status" value="1"/>
</dbReference>
<evidence type="ECO:0000313" key="2">
    <source>
        <dbReference type="EMBL" id="KAL3627141.1"/>
    </source>
</evidence>
<dbReference type="InterPro" id="IPR014002">
    <property type="entry name" value="Agenet_dom_plant"/>
</dbReference>
<gene>
    <name evidence="2" type="ORF">CASFOL_028504</name>
</gene>
<keyword evidence="3" id="KW-1185">Reference proteome</keyword>
<dbReference type="PANTHER" id="PTHR31917:SF147">
    <property type="entry name" value="AGENET DOMAIN-CONTAINING PROTEIN"/>
    <property type="match status" value="1"/>
</dbReference>
<proteinExistence type="predicted"/>
<dbReference type="Proteomes" id="UP001632038">
    <property type="component" value="Unassembled WGS sequence"/>
</dbReference>
<dbReference type="SMART" id="SM00743">
    <property type="entry name" value="Agenet"/>
    <property type="match status" value="1"/>
</dbReference>
<evidence type="ECO:0000313" key="3">
    <source>
        <dbReference type="Proteomes" id="UP001632038"/>
    </source>
</evidence>
<dbReference type="EMBL" id="JAVIJP010000039">
    <property type="protein sequence ID" value="KAL3627141.1"/>
    <property type="molecule type" value="Genomic_DNA"/>
</dbReference>
<sequence length="80" mass="9571">MTGTRVEVKSDSERYMGSWYPAAIVRALKNRKYLVEYLTLKTGDETQLHREEADEILEFQHSELRPHRDWVNGQWSVDFR</sequence>
<dbReference type="PANTHER" id="PTHR31917">
    <property type="entry name" value="AGENET DOMAIN-CONTAINING PROTEIN-RELATED"/>
    <property type="match status" value="1"/>
</dbReference>
<protein>
    <recommendedName>
        <fullName evidence="1">Agenet domain-containing protein</fullName>
    </recommendedName>
</protein>
<comment type="caution">
    <text evidence="2">The sequence shown here is derived from an EMBL/GenBank/DDBJ whole genome shotgun (WGS) entry which is preliminary data.</text>
</comment>